<feature type="compositionally biased region" description="Basic and acidic residues" evidence="1">
    <location>
        <begin position="228"/>
        <end position="237"/>
    </location>
</feature>
<dbReference type="Pfam" id="PF14584">
    <property type="entry name" value="DUF4446"/>
    <property type="match status" value="1"/>
</dbReference>
<keyword evidence="2" id="KW-1133">Transmembrane helix</keyword>
<organism evidence="3 4">
    <name type="scientific">Dorea longicatena</name>
    <dbReference type="NCBI Taxonomy" id="88431"/>
    <lineage>
        <taxon>Bacteria</taxon>
        <taxon>Bacillati</taxon>
        <taxon>Bacillota</taxon>
        <taxon>Clostridia</taxon>
        <taxon>Lachnospirales</taxon>
        <taxon>Lachnospiraceae</taxon>
        <taxon>Dorea</taxon>
    </lineage>
</organism>
<evidence type="ECO:0000256" key="1">
    <source>
        <dbReference type="SAM" id="MobiDB-lite"/>
    </source>
</evidence>
<feature type="compositionally biased region" description="Polar residues" evidence="1">
    <location>
        <begin position="194"/>
        <end position="225"/>
    </location>
</feature>
<protein>
    <recommendedName>
        <fullName evidence="5">DUF4446 family protein</fullName>
    </recommendedName>
</protein>
<reference evidence="3 4" key="1">
    <citation type="submission" date="2015-09" db="EMBL/GenBank/DDBJ databases">
        <authorList>
            <consortium name="Pathogen Informatics"/>
        </authorList>
    </citation>
    <scope>NUCLEOTIDE SEQUENCE [LARGE SCALE GENOMIC DNA]</scope>
    <source>
        <strain evidence="3 4">2789STDY5834914</strain>
    </source>
</reference>
<evidence type="ECO:0008006" key="5">
    <source>
        <dbReference type="Google" id="ProtNLM"/>
    </source>
</evidence>
<keyword evidence="2" id="KW-0472">Membrane</keyword>
<evidence type="ECO:0000313" key="3">
    <source>
        <dbReference type="EMBL" id="CUQ22088.1"/>
    </source>
</evidence>
<accession>A0A174UPW4</accession>
<dbReference type="InterPro" id="IPR027981">
    <property type="entry name" value="DUF4446"/>
</dbReference>
<evidence type="ECO:0000313" key="4">
    <source>
        <dbReference type="Proteomes" id="UP000095485"/>
    </source>
</evidence>
<sequence length="237" mass="26535">MDSKILKALGIDPALIFLFLLVLIVILFVLYVNVTMKYNRLKSSYTTFMRGKDGKTLEESMMSGFSDVEAILKYTKQNRTDIQKLNKKMEKSYQKVGIVKYDAFNEMGGKLSFALAMLDNNNTGWILNAMHSREGCYTYVKEIVKGESYVELAEEEAEALDKAIFEDGYEEEVNKAVASVTGSMKMAKSGPAKNGNQKNSNARSAKQASGKANNGKILNTRTSSMRPDMARPEKNRK</sequence>
<evidence type="ECO:0000256" key="2">
    <source>
        <dbReference type="SAM" id="Phobius"/>
    </source>
</evidence>
<feature type="transmembrane region" description="Helical" evidence="2">
    <location>
        <begin position="14"/>
        <end position="34"/>
    </location>
</feature>
<dbReference type="AlphaFoldDB" id="A0A174UPW4"/>
<gene>
    <name evidence="3" type="ORF">ERS852526_03184</name>
</gene>
<name>A0A174UPW4_9FIRM</name>
<dbReference type="Proteomes" id="UP000095485">
    <property type="component" value="Unassembled WGS sequence"/>
</dbReference>
<dbReference type="STRING" id="88431.ERS852423_02558"/>
<keyword evidence="2" id="KW-0812">Transmembrane</keyword>
<proteinExistence type="predicted"/>
<feature type="region of interest" description="Disordered" evidence="1">
    <location>
        <begin position="182"/>
        <end position="237"/>
    </location>
</feature>
<dbReference type="EMBL" id="CZAY01000032">
    <property type="protein sequence ID" value="CUQ22088.1"/>
    <property type="molecule type" value="Genomic_DNA"/>
</dbReference>